<keyword evidence="3" id="KW-1003">Cell membrane</keyword>
<dbReference type="InterPro" id="IPR012338">
    <property type="entry name" value="Beta-lactam/transpept-like"/>
</dbReference>
<dbReference type="SUPFAM" id="SSF56519">
    <property type="entry name" value="Penicillin binding protein dimerisation domain"/>
    <property type="match status" value="1"/>
</dbReference>
<dbReference type="RefSeq" id="WP_135781942.1">
    <property type="nucleotide sequence ID" value="NZ_JADMRL010000002.1"/>
</dbReference>
<sequence length="693" mass="75944">MARKSKRPKKAQVRVRKFDNRWITRRLYLLFSIVCTLFLILIARLGYMQITHQEFYTQKLAKATKKHLTRGSLRGQIYDASGKPLVENVDKQVLSFTRSNKFTAAQMRQTAQALLSYVEVSNPQVTKRQEVDFYLANTDVYQEVVSKLPKEHRIDTDGNPLPEAKIYQYAVDSIDPAKLGYTDEEKKAIYLFSQMNAVENFASATIVTDPMSEEQVTSVRDHLKEFPGFEVITGWDRKVADTPLASIIGSVSTEQAGLPAEEVDDYVKKGYALNDRVGTSYLEKEYEAVLQGKRVEKEIHLDKNGNVEKIKTLSKGSKGKNIKLSIDLDFQKGVEEILKKSFQAELAAGNATYSEGVYAVAMDPKTGKILAMAGMKHEAGSQDLTADALGTVTNVFVPGSVVKAATLTAGWENGAISGNQVLVDQPIVFAGSAPLTSWFTQFGSREIDAVQALEYSSNTYMVQVALNLMGQPYHPNMLLKTDQLDPAMEKLRSTFASYGLGAPTGIDLPNESTGFVPKEFSVGNYLSDAFGQFDNYTPMQLAQYVATIANDGKRVAPHLVQGVYENDAKGGLGPLKEEIPTKELNQVALTPENLSLIKQGFYQVANGTSGLTTGKAVGEGAAVSISAKTGTAETFVNGGTPAINTNVVAYAPSDNPQIAVAVVFPHNTNLQATVSHNITREIINLYQQKHPMN</sequence>
<evidence type="ECO:0000256" key="10">
    <source>
        <dbReference type="SAM" id="Phobius"/>
    </source>
</evidence>
<dbReference type="GO" id="GO:0008658">
    <property type="term" value="F:penicillin binding"/>
    <property type="evidence" value="ECO:0007669"/>
    <property type="project" value="InterPro"/>
</dbReference>
<dbReference type="GO" id="GO:0005886">
    <property type="term" value="C:plasma membrane"/>
    <property type="evidence" value="ECO:0007669"/>
    <property type="project" value="UniProtKB-SubCell"/>
</dbReference>
<keyword evidence="4 10" id="KW-0812">Transmembrane</keyword>
<dbReference type="OrthoDB" id="9770103at2"/>
<dbReference type="EMBL" id="SRRP01000001">
    <property type="protein sequence ID" value="TGN91529.1"/>
    <property type="molecule type" value="Genomic_DNA"/>
</dbReference>
<dbReference type="InterPro" id="IPR001460">
    <property type="entry name" value="PCN-bd_Tpept"/>
</dbReference>
<reference evidence="13 14" key="1">
    <citation type="submission" date="2019-04" db="EMBL/GenBank/DDBJ databases">
        <title>Genome sequencing of Streptococcus rubneri DSM 26920(T).</title>
        <authorList>
            <person name="Kook J.-K."/>
            <person name="Park S.-N."/>
            <person name="Lim Y.K."/>
        </authorList>
    </citation>
    <scope>NUCLEOTIDE SEQUENCE [LARGE SCALE GENOMIC DNA]</scope>
    <source>
        <strain evidence="13 14">DSM 26920</strain>
    </source>
</reference>
<evidence type="ECO:0000256" key="8">
    <source>
        <dbReference type="ARBA" id="ARBA00023136"/>
    </source>
</evidence>
<evidence type="ECO:0000259" key="11">
    <source>
        <dbReference type="Pfam" id="PF00905"/>
    </source>
</evidence>
<dbReference type="AlphaFoldDB" id="A0A4Z1DVG7"/>
<dbReference type="InterPro" id="IPR036138">
    <property type="entry name" value="PBP_dimer_sf"/>
</dbReference>
<dbReference type="GO" id="GO:0009252">
    <property type="term" value="P:peptidoglycan biosynthetic process"/>
    <property type="evidence" value="ECO:0007669"/>
    <property type="project" value="UniProtKB-KW"/>
</dbReference>
<evidence type="ECO:0000256" key="2">
    <source>
        <dbReference type="ARBA" id="ARBA00007171"/>
    </source>
</evidence>
<evidence type="ECO:0000256" key="7">
    <source>
        <dbReference type="ARBA" id="ARBA00022989"/>
    </source>
</evidence>
<dbReference type="Pfam" id="PF03717">
    <property type="entry name" value="PBP_dimer"/>
    <property type="match status" value="1"/>
</dbReference>
<dbReference type="GO" id="GO:0071972">
    <property type="term" value="F:peptidoglycan L,D-transpeptidase activity"/>
    <property type="evidence" value="ECO:0007669"/>
    <property type="project" value="InterPro"/>
</dbReference>
<evidence type="ECO:0000313" key="13">
    <source>
        <dbReference type="EMBL" id="TGN91529.1"/>
    </source>
</evidence>
<dbReference type="PANTHER" id="PTHR30627:SF2">
    <property type="entry name" value="PEPTIDOGLYCAN D,D-TRANSPEPTIDASE MRDA"/>
    <property type="match status" value="1"/>
</dbReference>
<evidence type="ECO:0000256" key="6">
    <source>
        <dbReference type="ARBA" id="ARBA00022984"/>
    </source>
</evidence>
<keyword evidence="7 10" id="KW-1133">Transmembrane helix</keyword>
<keyword evidence="6" id="KW-0573">Peptidoglycan synthesis</keyword>
<dbReference type="InterPro" id="IPR005311">
    <property type="entry name" value="PBP_dimer"/>
</dbReference>
<evidence type="ECO:0000256" key="5">
    <source>
        <dbReference type="ARBA" id="ARBA00022960"/>
    </source>
</evidence>
<accession>A0A4Z1DVG7</accession>
<keyword evidence="8 10" id="KW-0472">Membrane</keyword>
<name>A0A4Z1DVG7_9STRE</name>
<evidence type="ECO:0000256" key="9">
    <source>
        <dbReference type="ARBA" id="ARBA00023316"/>
    </source>
</evidence>
<feature type="transmembrane region" description="Helical" evidence="10">
    <location>
        <begin position="27"/>
        <end position="47"/>
    </location>
</feature>
<dbReference type="Gene3D" id="1.10.10.1230">
    <property type="entry name" value="Penicillin-binding protein, N-terminal non-catalytic domain, head sub-domain"/>
    <property type="match status" value="1"/>
</dbReference>
<comment type="similarity">
    <text evidence="2">Belongs to the transpeptidase family.</text>
</comment>
<dbReference type="NCBIfam" id="NF038278">
    <property type="entry name" value="strep_PBP2B"/>
    <property type="match status" value="1"/>
</dbReference>
<keyword evidence="9" id="KW-0961">Cell wall biogenesis/degradation</keyword>
<keyword evidence="14" id="KW-1185">Reference proteome</keyword>
<feature type="domain" description="Penicillin-binding protein dimerisation" evidence="12">
    <location>
        <begin position="73"/>
        <end position="308"/>
    </location>
</feature>
<evidence type="ECO:0000256" key="1">
    <source>
        <dbReference type="ARBA" id="ARBA00004162"/>
    </source>
</evidence>
<comment type="subcellular location">
    <subcellularLocation>
        <location evidence="1">Cell membrane</location>
        <topology evidence="1">Single-pass membrane protein</topology>
    </subcellularLocation>
</comment>
<organism evidence="13 14">
    <name type="scientific">Streptococcus rubneri</name>
    <dbReference type="NCBI Taxonomy" id="1234680"/>
    <lineage>
        <taxon>Bacteria</taxon>
        <taxon>Bacillati</taxon>
        <taxon>Bacillota</taxon>
        <taxon>Bacilli</taxon>
        <taxon>Lactobacillales</taxon>
        <taxon>Streptococcaceae</taxon>
        <taxon>Streptococcus</taxon>
    </lineage>
</organism>
<comment type="caution">
    <text evidence="13">The sequence shown here is derived from an EMBL/GenBank/DDBJ whole genome shotgun (WGS) entry which is preliminary data.</text>
</comment>
<dbReference type="Gene3D" id="3.90.1310.10">
    <property type="entry name" value="Penicillin-binding protein 2a (Domain 2)"/>
    <property type="match status" value="1"/>
</dbReference>
<evidence type="ECO:0000313" key="14">
    <source>
        <dbReference type="Proteomes" id="UP000297986"/>
    </source>
</evidence>
<evidence type="ECO:0000256" key="3">
    <source>
        <dbReference type="ARBA" id="ARBA00022475"/>
    </source>
</evidence>
<gene>
    <name evidence="13" type="ORF">E5S68_00780</name>
</gene>
<proteinExistence type="inferred from homology"/>
<dbReference type="PANTHER" id="PTHR30627">
    <property type="entry name" value="PEPTIDOGLYCAN D,D-TRANSPEPTIDASE"/>
    <property type="match status" value="1"/>
</dbReference>
<evidence type="ECO:0000256" key="4">
    <source>
        <dbReference type="ARBA" id="ARBA00022692"/>
    </source>
</evidence>
<dbReference type="GO" id="GO:0071555">
    <property type="term" value="P:cell wall organization"/>
    <property type="evidence" value="ECO:0007669"/>
    <property type="project" value="UniProtKB-KW"/>
</dbReference>
<dbReference type="Gene3D" id="3.40.710.10">
    <property type="entry name" value="DD-peptidase/beta-lactamase superfamily"/>
    <property type="match status" value="1"/>
</dbReference>
<keyword evidence="5" id="KW-0133">Cell shape</keyword>
<dbReference type="SUPFAM" id="SSF56601">
    <property type="entry name" value="beta-lactamase/transpeptidase-like"/>
    <property type="match status" value="1"/>
</dbReference>
<evidence type="ECO:0000259" key="12">
    <source>
        <dbReference type="Pfam" id="PF03717"/>
    </source>
</evidence>
<dbReference type="InterPro" id="IPR047982">
    <property type="entry name" value="PBP2B"/>
</dbReference>
<dbReference type="Pfam" id="PF00905">
    <property type="entry name" value="Transpeptidase"/>
    <property type="match status" value="1"/>
</dbReference>
<dbReference type="Proteomes" id="UP000297986">
    <property type="component" value="Unassembled WGS sequence"/>
</dbReference>
<dbReference type="GO" id="GO:0008360">
    <property type="term" value="P:regulation of cell shape"/>
    <property type="evidence" value="ECO:0007669"/>
    <property type="project" value="UniProtKB-KW"/>
</dbReference>
<feature type="domain" description="Penicillin-binding protein transpeptidase" evidence="11">
    <location>
        <begin position="358"/>
        <end position="683"/>
    </location>
</feature>
<dbReference type="InterPro" id="IPR050515">
    <property type="entry name" value="Beta-lactam/transpept"/>
</dbReference>
<protein>
    <submittedName>
        <fullName evidence="13">Penicillin-binding protein 2</fullName>
    </submittedName>
</protein>